<dbReference type="AlphaFoldDB" id="A0A2A5RTT8"/>
<accession>A0A2A5RTT8</accession>
<keyword evidence="2" id="KW-1185">Reference proteome</keyword>
<dbReference type="RefSeq" id="WP_096815436.1">
    <property type="nucleotide sequence ID" value="NZ_JXJW01000047.1"/>
</dbReference>
<dbReference type="EMBL" id="JXJW01000047">
    <property type="protein sequence ID" value="PCS03566.1"/>
    <property type="molecule type" value="Genomic_DNA"/>
</dbReference>
<dbReference type="Proteomes" id="UP000218282">
    <property type="component" value="Unassembled WGS sequence"/>
</dbReference>
<comment type="caution">
    <text evidence="1">The sequence shown here is derived from an EMBL/GenBank/DDBJ whole genome shotgun (WGS) entry which is preliminary data.</text>
</comment>
<evidence type="ECO:0000313" key="2">
    <source>
        <dbReference type="Proteomes" id="UP000218282"/>
    </source>
</evidence>
<evidence type="ECO:0000313" key="1">
    <source>
        <dbReference type="EMBL" id="PCS03566.1"/>
    </source>
</evidence>
<proteinExistence type="predicted"/>
<protein>
    <submittedName>
        <fullName evidence="1">Uncharacterized protein</fullName>
    </submittedName>
</protein>
<sequence>MTKESIKYINHIPIPVDDGHYDIMKYSTSFYGDDEELGTIIYMESSTKYKVKIYFKHFHYAFFASDESSMLSRYAQLGKLAEKSDIKLYDEQGFVIESENSELLTKMRDGSFNLYNHLDLEFYHYIIYTRENIIEVISYSPPEISIGEIEEWENGSVVRLPKD</sequence>
<gene>
    <name evidence="1" type="ORF">RU86_GL001813</name>
</gene>
<reference evidence="1 2" key="1">
    <citation type="submission" date="2014-12" db="EMBL/GenBank/DDBJ databases">
        <title>Draft genome sequences of 10 type strains of Lactococcus.</title>
        <authorList>
            <person name="Sun Z."/>
            <person name="Zhong Z."/>
            <person name="Liu W."/>
            <person name="Zhang W."/>
            <person name="Zhang H."/>
        </authorList>
    </citation>
    <scope>NUCLEOTIDE SEQUENCE [LARGE SCALE GENOMIC DNA]</scope>
    <source>
        <strain evidence="1 2">DSM 6634</strain>
    </source>
</reference>
<organism evidence="1 2">
    <name type="scientific">Pseudolactococcus piscium</name>
    <dbReference type="NCBI Taxonomy" id="1364"/>
    <lineage>
        <taxon>Bacteria</taxon>
        <taxon>Bacillati</taxon>
        <taxon>Bacillota</taxon>
        <taxon>Bacilli</taxon>
        <taxon>Lactobacillales</taxon>
        <taxon>Streptococcaceae</taxon>
        <taxon>Pseudolactococcus</taxon>
    </lineage>
</organism>
<name>A0A2A5RTT8_9LACT</name>